<reference evidence="1 2" key="1">
    <citation type="journal article" date="2021" name="Front. Genet.">
        <title>Chromosome-Level Genome Assembly Reveals Significant Gene Expansion in the Toll and IMD Signaling Pathways of Dendrolimus kikuchii.</title>
        <authorList>
            <person name="Zhou J."/>
            <person name="Wu P."/>
            <person name="Xiong Z."/>
            <person name="Liu N."/>
            <person name="Zhao N."/>
            <person name="Ji M."/>
            <person name="Qiu Y."/>
            <person name="Yang B."/>
        </authorList>
    </citation>
    <scope>NUCLEOTIDE SEQUENCE [LARGE SCALE GENOMIC DNA]</scope>
    <source>
        <strain evidence="1">Ann1</strain>
    </source>
</reference>
<keyword evidence="2" id="KW-1185">Reference proteome</keyword>
<protein>
    <submittedName>
        <fullName evidence="1">Uncharacterized protein</fullName>
    </submittedName>
</protein>
<organism evidence="1 2">
    <name type="scientific">Dendrolimus kikuchii</name>
    <dbReference type="NCBI Taxonomy" id="765133"/>
    <lineage>
        <taxon>Eukaryota</taxon>
        <taxon>Metazoa</taxon>
        <taxon>Ecdysozoa</taxon>
        <taxon>Arthropoda</taxon>
        <taxon>Hexapoda</taxon>
        <taxon>Insecta</taxon>
        <taxon>Pterygota</taxon>
        <taxon>Neoptera</taxon>
        <taxon>Endopterygota</taxon>
        <taxon>Lepidoptera</taxon>
        <taxon>Glossata</taxon>
        <taxon>Ditrysia</taxon>
        <taxon>Bombycoidea</taxon>
        <taxon>Lasiocampidae</taxon>
        <taxon>Dendrolimus</taxon>
    </lineage>
</organism>
<gene>
    <name evidence="1" type="ORF">K1T71_011826</name>
</gene>
<dbReference type="Proteomes" id="UP000824533">
    <property type="component" value="Linkage Group LG21"/>
</dbReference>
<evidence type="ECO:0000313" key="2">
    <source>
        <dbReference type="Proteomes" id="UP000824533"/>
    </source>
</evidence>
<comment type="caution">
    <text evidence="1">The sequence shown here is derived from an EMBL/GenBank/DDBJ whole genome shotgun (WGS) entry which is preliminary data.</text>
</comment>
<proteinExistence type="predicted"/>
<name>A0ACC1CMH2_9NEOP</name>
<accession>A0ACC1CMH2</accession>
<dbReference type="EMBL" id="CM034407">
    <property type="protein sequence ID" value="KAJ0172687.1"/>
    <property type="molecule type" value="Genomic_DNA"/>
</dbReference>
<evidence type="ECO:0000313" key="1">
    <source>
        <dbReference type="EMBL" id="KAJ0172687.1"/>
    </source>
</evidence>
<sequence>METLRCPDRNQNEDLDIYYDRCILEGNIKQYTSSCKLTASERIEGQYYWAKSLHRRHYSEGDLRIVKAGLEGTLRAPTQNREFASHRKHLRTRTNAPQEPPIRFAPRIPAILRHPWSKTYQSIPSVQAVTISLKNLQNETTDSISETKMQAPSGKENQAISENLQDVTNSSREKERQTSFKMTFLTF</sequence>